<dbReference type="SFLD" id="SFLDG01129">
    <property type="entry name" value="C1.5:_HAD__Beta-PGM__Phosphata"/>
    <property type="match status" value="1"/>
</dbReference>
<organism evidence="4 5">
    <name type="scientific">Plantactinospora soyae</name>
    <dbReference type="NCBI Taxonomy" id="1544732"/>
    <lineage>
        <taxon>Bacteria</taxon>
        <taxon>Bacillati</taxon>
        <taxon>Actinomycetota</taxon>
        <taxon>Actinomycetes</taxon>
        <taxon>Micromonosporales</taxon>
        <taxon>Micromonosporaceae</taxon>
        <taxon>Plantactinospora</taxon>
    </lineage>
</organism>
<dbReference type="Pfam" id="PF00702">
    <property type="entry name" value="Hydrolase"/>
    <property type="match status" value="1"/>
</dbReference>
<dbReference type="PANTHER" id="PTHR46470">
    <property type="entry name" value="N-ACYLNEURAMINATE-9-PHOSPHATASE"/>
    <property type="match status" value="1"/>
</dbReference>
<dbReference type="SFLD" id="SFLDS00003">
    <property type="entry name" value="Haloacid_Dehalogenase"/>
    <property type="match status" value="1"/>
</dbReference>
<dbReference type="PANTHER" id="PTHR46470:SF3">
    <property type="entry name" value="N-ACYLNEURAMINATE-9-PHOSPHATASE"/>
    <property type="match status" value="1"/>
</dbReference>
<dbReference type="InterPro" id="IPR006439">
    <property type="entry name" value="HAD-SF_hydro_IA"/>
</dbReference>
<proteinExistence type="predicted"/>
<reference evidence="4" key="1">
    <citation type="submission" date="2020-10" db="EMBL/GenBank/DDBJ databases">
        <title>Sequencing the genomes of 1000 actinobacteria strains.</title>
        <authorList>
            <person name="Klenk H.-P."/>
        </authorList>
    </citation>
    <scope>NUCLEOTIDE SEQUENCE</scope>
    <source>
        <strain evidence="4">DSM 46832</strain>
    </source>
</reference>
<comment type="cofactor">
    <cofactor evidence="1">
        <name>Mg(2+)</name>
        <dbReference type="ChEBI" id="CHEBI:18420"/>
    </cofactor>
</comment>
<dbReference type="InterPro" id="IPR023214">
    <property type="entry name" value="HAD_sf"/>
</dbReference>
<gene>
    <name evidence="4" type="ORF">H4W31_001820</name>
</gene>
<accession>A0A927QX10</accession>
<dbReference type="GO" id="GO:0050124">
    <property type="term" value="F:N-acylneuraminate-9-phosphatase activity"/>
    <property type="evidence" value="ECO:0007669"/>
    <property type="project" value="TreeGrafter"/>
</dbReference>
<dbReference type="InterPro" id="IPR036412">
    <property type="entry name" value="HAD-like_sf"/>
</dbReference>
<dbReference type="EMBL" id="JADBEB010000001">
    <property type="protein sequence ID" value="MBE1486182.1"/>
    <property type="molecule type" value="Genomic_DNA"/>
</dbReference>
<comment type="caution">
    <text evidence="4">The sequence shown here is derived from an EMBL/GenBank/DDBJ whole genome shotgun (WGS) entry which is preliminary data.</text>
</comment>
<dbReference type="Proteomes" id="UP000649753">
    <property type="component" value="Unassembled WGS sequence"/>
</dbReference>
<evidence type="ECO:0000313" key="4">
    <source>
        <dbReference type="EMBL" id="MBE1486182.1"/>
    </source>
</evidence>
<dbReference type="Gene3D" id="1.10.150.520">
    <property type="match status" value="1"/>
</dbReference>
<dbReference type="SUPFAM" id="SSF56784">
    <property type="entry name" value="HAD-like"/>
    <property type="match status" value="1"/>
</dbReference>
<dbReference type="InterPro" id="IPR051400">
    <property type="entry name" value="HAD-like_hydrolase"/>
</dbReference>
<dbReference type="AlphaFoldDB" id="A0A927QX10"/>
<sequence length="216" mass="23362">MQRLVLFDLDNTLVDRAAGLRLWAQEFCVRRGLGQADVEWMVEADGDGLVPKEIFFGELRDRFRLPDSVSSLWAQYRVRHPALIPVFPGVPAGLTRLRAEGWKVGLVTNGFADVQLRTITGSGMGAYLDGWAISGAEDVRKPDRRLFEIAARRCGTTLSDGGWMIGDSATSDVGGGQAAGLRTVWVDRGGAWPSGLPVPDHVTPSVVEAFAVLLAG</sequence>
<evidence type="ECO:0000256" key="3">
    <source>
        <dbReference type="ARBA" id="ARBA00022842"/>
    </source>
</evidence>
<protein>
    <submittedName>
        <fullName evidence="4">FMN phosphatase YigB (HAD superfamily)</fullName>
    </submittedName>
</protein>
<name>A0A927QX10_9ACTN</name>
<keyword evidence="3" id="KW-0460">Magnesium</keyword>
<evidence type="ECO:0000313" key="5">
    <source>
        <dbReference type="Proteomes" id="UP000649753"/>
    </source>
</evidence>
<keyword evidence="2" id="KW-0378">Hydrolase</keyword>
<evidence type="ECO:0000256" key="2">
    <source>
        <dbReference type="ARBA" id="ARBA00022801"/>
    </source>
</evidence>
<dbReference type="GO" id="GO:0046380">
    <property type="term" value="P:N-acetylneuraminate biosynthetic process"/>
    <property type="evidence" value="ECO:0007669"/>
    <property type="project" value="TreeGrafter"/>
</dbReference>
<dbReference type="NCBIfam" id="TIGR01549">
    <property type="entry name" value="HAD-SF-IA-v1"/>
    <property type="match status" value="1"/>
</dbReference>
<dbReference type="PRINTS" id="PR00413">
    <property type="entry name" value="HADHALOGNASE"/>
</dbReference>
<keyword evidence="5" id="KW-1185">Reference proteome</keyword>
<evidence type="ECO:0000256" key="1">
    <source>
        <dbReference type="ARBA" id="ARBA00001946"/>
    </source>
</evidence>
<dbReference type="Gene3D" id="3.40.50.1000">
    <property type="entry name" value="HAD superfamily/HAD-like"/>
    <property type="match status" value="1"/>
</dbReference>